<dbReference type="Pfam" id="PF01477">
    <property type="entry name" value="PLAT"/>
    <property type="match status" value="1"/>
</dbReference>
<evidence type="ECO:0000259" key="8">
    <source>
        <dbReference type="PROSITE" id="PS50095"/>
    </source>
</evidence>
<dbReference type="InterPro" id="IPR051223">
    <property type="entry name" value="Polycystin"/>
</dbReference>
<evidence type="ECO:0000313" key="9">
    <source>
        <dbReference type="Proteomes" id="UP000694888"/>
    </source>
</evidence>
<sequence>MSAILFNLAIDWVMRKTTEDTPRGIKWTLFSTLEDLEFADDLNFESGTVSNFVLHSPVWLGQLVSLRVWTDAGGESPDWMLHHVVVQDLAFGSSYLFVCEDWLSLTRADGHISRNLPLLTSSHVTSALSRQRLYQDHLWLSLARRPTYSTFTRVQRYLTALALLYLSMLVSAMFYGPAGEDEQSDTGSELTLGPLALGYRQVYVGVVSAVVVLLPGLLITVFFTRRRLKNQKDNTTMTSKVPSEHIQSTRRISGVSSMLGSITVPDDPCSTAPKLPQYRPSGFSGDQCDLIRCSTSHLQRQQIGTTATNNSPIPESTSPCQDETLRDIVANLPDTHNQHASILKGIILSLVPMVDNWQNNQKTGDNATALGDQSVLGCAVQNQDTQLYYDSDNTEYQDEYLDENVVIDEASGIKSKTYYFLPWWFIFIAYLVLVVAILVSATFTFLYSLQWGGQTSYEWIVSLVFSSSLGTFVLEPMKIFLLYAVMSCLFRKIAVAELSVVAPFDPQQPLPEPVPPCPTPCPEPLEDGRELRRRRKELNLQERMRHVLKGFGYRTAMMILVGVVALHSDVCTSFYQNNVIKEQMLANTVNGRPVQTIDDIWDWLHNHFLQKVTPTLWPNNVPMSPYQRRFTSDLEHYRLGPIRLMQYRVQGSRLVPRPIAKFFSNSIRCCHDYSQDSEETGHFAPGWLTCGQSCNESAFTYSENHDDLVQFGQRFSYGPGGYKALLRGSRNAVAGTLADLVSSGWLDQKSRALLVHLTVLNANTRLFTQCRVMFEMPSTGGVTATTDVTSARLYPYTSVWDFLVLLFQIIYLTTVVVRWIRLLRTVYTFKGRSKSTLTTVLVEGLELLMGVAAIVTYAVRIHYTLPLVERLHNQPGIEI</sequence>
<dbReference type="InterPro" id="IPR001024">
    <property type="entry name" value="PLAT/LH2_dom"/>
</dbReference>
<feature type="transmembrane region" description="Helical" evidence="7">
    <location>
        <begin position="157"/>
        <end position="176"/>
    </location>
</feature>
<dbReference type="InterPro" id="IPR046791">
    <property type="entry name" value="Polycystin_dom"/>
</dbReference>
<evidence type="ECO:0000256" key="1">
    <source>
        <dbReference type="ARBA" id="ARBA00004141"/>
    </source>
</evidence>
<feature type="transmembrane region" description="Helical" evidence="7">
    <location>
        <begin position="459"/>
        <end position="483"/>
    </location>
</feature>
<comment type="caution">
    <text evidence="6">Lacks conserved residue(s) required for the propagation of feature annotation.</text>
</comment>
<evidence type="ECO:0000256" key="4">
    <source>
        <dbReference type="ARBA" id="ARBA00022989"/>
    </source>
</evidence>
<proteinExistence type="inferred from homology"/>
<keyword evidence="9" id="KW-1185">Reference proteome</keyword>
<evidence type="ECO:0000313" key="10">
    <source>
        <dbReference type="RefSeq" id="XP_012946139.2"/>
    </source>
</evidence>
<dbReference type="SUPFAM" id="SSF49723">
    <property type="entry name" value="Lipase/lipooxygenase domain (PLAT/LH2 domain)"/>
    <property type="match status" value="1"/>
</dbReference>
<feature type="transmembrane region" description="Helical" evidence="7">
    <location>
        <begin position="799"/>
        <end position="820"/>
    </location>
</feature>
<gene>
    <name evidence="10" type="primary">LOC101855464</name>
</gene>
<accession>A0ABM1AEH2</accession>
<evidence type="ECO:0000256" key="3">
    <source>
        <dbReference type="ARBA" id="ARBA00022692"/>
    </source>
</evidence>
<feature type="transmembrane region" description="Helical" evidence="7">
    <location>
        <begin position="551"/>
        <end position="568"/>
    </location>
</feature>
<dbReference type="Proteomes" id="UP000694888">
    <property type="component" value="Unplaced"/>
</dbReference>
<dbReference type="GeneID" id="101855464"/>
<keyword evidence="4 7" id="KW-1133">Transmembrane helix</keyword>
<feature type="transmembrane region" description="Helical" evidence="7">
    <location>
        <begin position="840"/>
        <end position="859"/>
    </location>
</feature>
<reference evidence="10" key="1">
    <citation type="submission" date="2025-08" db="UniProtKB">
        <authorList>
            <consortium name="RefSeq"/>
        </authorList>
    </citation>
    <scope>IDENTIFICATION</scope>
</reference>
<keyword evidence="5 7" id="KW-0472">Membrane</keyword>
<comment type="similarity">
    <text evidence="2">Belongs to the polycystin family.</text>
</comment>
<dbReference type="PANTHER" id="PTHR10877:SF194">
    <property type="entry name" value="LOCATION OF VULVA DEFECTIVE 1"/>
    <property type="match status" value="1"/>
</dbReference>
<evidence type="ECO:0000256" key="5">
    <source>
        <dbReference type="ARBA" id="ARBA00023136"/>
    </source>
</evidence>
<dbReference type="Gene3D" id="2.60.60.20">
    <property type="entry name" value="PLAT/LH2 domain"/>
    <property type="match status" value="1"/>
</dbReference>
<dbReference type="PANTHER" id="PTHR10877">
    <property type="entry name" value="POLYCYSTIN FAMILY MEMBER"/>
    <property type="match status" value="1"/>
</dbReference>
<keyword evidence="3 7" id="KW-0812">Transmembrane</keyword>
<dbReference type="Pfam" id="PF20519">
    <property type="entry name" value="Polycystin_dom"/>
    <property type="match status" value="1"/>
</dbReference>
<dbReference type="RefSeq" id="XP_012946139.2">
    <property type="nucleotide sequence ID" value="XM_013090685.2"/>
</dbReference>
<comment type="subcellular location">
    <subcellularLocation>
        <location evidence="1">Membrane</location>
        <topology evidence="1">Multi-pass membrane protein</topology>
    </subcellularLocation>
</comment>
<evidence type="ECO:0000256" key="6">
    <source>
        <dbReference type="PROSITE-ProRule" id="PRU00152"/>
    </source>
</evidence>
<name>A0ABM1AEH2_APLCA</name>
<feature type="transmembrane region" description="Helical" evidence="7">
    <location>
        <begin position="202"/>
        <end position="223"/>
    </location>
</feature>
<dbReference type="InterPro" id="IPR036392">
    <property type="entry name" value="PLAT/LH2_dom_sf"/>
</dbReference>
<dbReference type="PROSITE" id="PS50095">
    <property type="entry name" value="PLAT"/>
    <property type="match status" value="1"/>
</dbReference>
<organism evidence="9 10">
    <name type="scientific">Aplysia californica</name>
    <name type="common">California sea hare</name>
    <dbReference type="NCBI Taxonomy" id="6500"/>
    <lineage>
        <taxon>Eukaryota</taxon>
        <taxon>Metazoa</taxon>
        <taxon>Spiralia</taxon>
        <taxon>Lophotrochozoa</taxon>
        <taxon>Mollusca</taxon>
        <taxon>Gastropoda</taxon>
        <taxon>Heterobranchia</taxon>
        <taxon>Euthyneura</taxon>
        <taxon>Tectipleura</taxon>
        <taxon>Aplysiida</taxon>
        <taxon>Aplysioidea</taxon>
        <taxon>Aplysiidae</taxon>
        <taxon>Aplysia</taxon>
    </lineage>
</organism>
<feature type="domain" description="PLAT" evidence="8">
    <location>
        <begin position="4"/>
        <end position="117"/>
    </location>
</feature>
<protein>
    <submittedName>
        <fullName evidence="10">Polycystic kidney disease protein 1-like 2</fullName>
    </submittedName>
</protein>
<feature type="transmembrane region" description="Helical" evidence="7">
    <location>
        <begin position="423"/>
        <end position="447"/>
    </location>
</feature>
<evidence type="ECO:0000256" key="2">
    <source>
        <dbReference type="ARBA" id="ARBA00007200"/>
    </source>
</evidence>
<evidence type="ECO:0000256" key="7">
    <source>
        <dbReference type="SAM" id="Phobius"/>
    </source>
</evidence>